<evidence type="ECO:0000313" key="4">
    <source>
        <dbReference type="Proteomes" id="UP000255036"/>
    </source>
</evidence>
<reference evidence="3 4" key="1">
    <citation type="submission" date="2018-07" db="EMBL/GenBank/DDBJ databases">
        <title>Anaerosacharophilus polymeroproducens gen. nov. sp. nov., an anaerobic bacterium isolated from salt field.</title>
        <authorList>
            <person name="Kim W."/>
            <person name="Yang S.-H."/>
            <person name="Oh J."/>
            <person name="Lee J.-H."/>
            <person name="Kwon K.K."/>
        </authorList>
    </citation>
    <scope>NUCLEOTIDE SEQUENCE [LARGE SCALE GENOMIC DNA]</scope>
    <source>
        <strain evidence="3 4">MCWD5</strain>
    </source>
</reference>
<sequence>MRHSSVGDFTYNPKTGKVSRMKGGGHGQSNIDFLKENGIEYNIVKEYKNGVRVGNVPGHKVKVKRIGTNQSWFPKSWSEANIEKAGEYVGNLPQNKSVADGVAVYGEYNGVRVGVIRTNGKISTVFPDANLQP</sequence>
<proteinExistence type="predicted"/>
<dbReference type="Proteomes" id="UP000255036">
    <property type="component" value="Unassembled WGS sequence"/>
</dbReference>
<feature type="region of interest" description="Disordered" evidence="1">
    <location>
        <begin position="1"/>
        <end position="24"/>
    </location>
</feature>
<keyword evidence="4" id="KW-1185">Reference proteome</keyword>
<dbReference type="Pfam" id="PF14436">
    <property type="entry name" value="EndoU_bacteria"/>
    <property type="match status" value="1"/>
</dbReference>
<gene>
    <name evidence="3" type="ORF">DWV06_00135</name>
</gene>
<name>A0A371B0M5_9FIRM</name>
<feature type="domain" description="Bacterial EndoU nuclease" evidence="2">
    <location>
        <begin position="22"/>
        <end position="129"/>
    </location>
</feature>
<accession>A0A371B0M5</accession>
<evidence type="ECO:0000313" key="3">
    <source>
        <dbReference type="EMBL" id="RDU25280.1"/>
    </source>
</evidence>
<dbReference type="AlphaFoldDB" id="A0A371B0M5"/>
<dbReference type="OrthoDB" id="3231754at2"/>
<protein>
    <submittedName>
        <fullName evidence="3">Cytosolic protein</fullName>
    </submittedName>
</protein>
<dbReference type="EMBL" id="QRCT01000002">
    <property type="protein sequence ID" value="RDU25280.1"/>
    <property type="molecule type" value="Genomic_DNA"/>
</dbReference>
<evidence type="ECO:0000259" key="2">
    <source>
        <dbReference type="Pfam" id="PF14436"/>
    </source>
</evidence>
<evidence type="ECO:0000256" key="1">
    <source>
        <dbReference type="SAM" id="MobiDB-lite"/>
    </source>
</evidence>
<dbReference type="GO" id="GO:0004519">
    <property type="term" value="F:endonuclease activity"/>
    <property type="evidence" value="ECO:0007669"/>
    <property type="project" value="InterPro"/>
</dbReference>
<comment type="caution">
    <text evidence="3">The sequence shown here is derived from an EMBL/GenBank/DDBJ whole genome shotgun (WGS) entry which is preliminary data.</text>
</comment>
<dbReference type="InterPro" id="IPR029501">
    <property type="entry name" value="EndoU_bac"/>
</dbReference>
<organism evidence="3 4">
    <name type="scientific">Anaerosacchariphilus polymeriproducens</name>
    <dbReference type="NCBI Taxonomy" id="1812858"/>
    <lineage>
        <taxon>Bacteria</taxon>
        <taxon>Bacillati</taxon>
        <taxon>Bacillota</taxon>
        <taxon>Clostridia</taxon>
        <taxon>Lachnospirales</taxon>
        <taxon>Lachnospiraceae</taxon>
        <taxon>Anaerosacchariphilus</taxon>
    </lineage>
</organism>